<organism evidence="4 5">
    <name type="scientific">Amylocarpus encephaloides</name>
    <dbReference type="NCBI Taxonomy" id="45428"/>
    <lineage>
        <taxon>Eukaryota</taxon>
        <taxon>Fungi</taxon>
        <taxon>Dikarya</taxon>
        <taxon>Ascomycota</taxon>
        <taxon>Pezizomycotina</taxon>
        <taxon>Leotiomycetes</taxon>
        <taxon>Helotiales</taxon>
        <taxon>Helotiales incertae sedis</taxon>
        <taxon>Amylocarpus</taxon>
    </lineage>
</organism>
<keyword evidence="2" id="KW-0521">NADP</keyword>
<dbReference type="Proteomes" id="UP000824998">
    <property type="component" value="Unassembled WGS sequence"/>
</dbReference>
<dbReference type="InterPro" id="IPR036291">
    <property type="entry name" value="NAD(P)-bd_dom_sf"/>
</dbReference>
<accession>A0A9P7YCZ5</accession>
<proteinExistence type="inferred from homology"/>
<dbReference type="EMBL" id="MU251601">
    <property type="protein sequence ID" value="KAG9231454.1"/>
    <property type="molecule type" value="Genomic_DNA"/>
</dbReference>
<keyword evidence="5" id="KW-1185">Reference proteome</keyword>
<evidence type="ECO:0000256" key="3">
    <source>
        <dbReference type="ARBA" id="ARBA00023002"/>
    </source>
</evidence>
<dbReference type="InterPro" id="IPR020904">
    <property type="entry name" value="Sc_DH/Rdtase_CS"/>
</dbReference>
<evidence type="ECO:0000256" key="1">
    <source>
        <dbReference type="ARBA" id="ARBA00006484"/>
    </source>
</evidence>
<sequence length="306" mass="32464">MSSSTAIPALFSVKGRVAIVTGGTSGIGRMIAEGLVSNGAKVYVCGLARDEIEDVVQDLNVKGKEMGGLAFGFPCDLTSKEGIQSISTRFREAETHLDLLVSNAGIRRDPPVACDVLQAPFEVLQASLWSSEYGDWVRSFQINTMAHYFLSVALLDLLRAAAEMVLEGDGDGEKRTGREEGRGVVVVTSSIASLHYATNVDMMSYASTKAATDHLVGLLAAKFARWYVRVVGVNPGFVPTNMNPMGTGTGEDIFGSLVEKVPAKRAGGLWDMAGTVLFLASRAGAYVDGRCVVVDGGRTLFANGQT</sequence>
<dbReference type="PANTHER" id="PTHR43618">
    <property type="entry name" value="7-ALPHA-HYDROXYSTEROID DEHYDROGENASE"/>
    <property type="match status" value="1"/>
</dbReference>
<dbReference type="GO" id="GO:0016491">
    <property type="term" value="F:oxidoreductase activity"/>
    <property type="evidence" value="ECO:0007669"/>
    <property type="project" value="UniProtKB-KW"/>
</dbReference>
<dbReference type="Gene3D" id="3.40.50.720">
    <property type="entry name" value="NAD(P)-binding Rossmann-like Domain"/>
    <property type="match status" value="1"/>
</dbReference>
<name>A0A9P7YCZ5_9HELO</name>
<evidence type="ECO:0000256" key="2">
    <source>
        <dbReference type="ARBA" id="ARBA00022857"/>
    </source>
</evidence>
<evidence type="ECO:0000313" key="4">
    <source>
        <dbReference type="EMBL" id="KAG9231454.1"/>
    </source>
</evidence>
<keyword evidence="3" id="KW-0560">Oxidoreductase</keyword>
<dbReference type="AlphaFoldDB" id="A0A9P7YCZ5"/>
<dbReference type="InterPro" id="IPR002347">
    <property type="entry name" value="SDR_fam"/>
</dbReference>
<protein>
    <submittedName>
        <fullName evidence="4">Uncharacterized protein</fullName>
    </submittedName>
</protein>
<dbReference type="OrthoDB" id="2898618at2759"/>
<dbReference type="SUPFAM" id="SSF51735">
    <property type="entry name" value="NAD(P)-binding Rossmann-fold domains"/>
    <property type="match status" value="1"/>
</dbReference>
<dbReference type="PROSITE" id="PS00061">
    <property type="entry name" value="ADH_SHORT"/>
    <property type="match status" value="1"/>
</dbReference>
<dbReference type="CDD" id="cd05233">
    <property type="entry name" value="SDR_c"/>
    <property type="match status" value="1"/>
</dbReference>
<evidence type="ECO:0000313" key="5">
    <source>
        <dbReference type="Proteomes" id="UP000824998"/>
    </source>
</evidence>
<comment type="similarity">
    <text evidence="1">Belongs to the short-chain dehydrogenases/reductases (SDR) family.</text>
</comment>
<dbReference type="InterPro" id="IPR052178">
    <property type="entry name" value="Sec_Metab_Biosynth_SDR"/>
</dbReference>
<dbReference type="Pfam" id="PF00106">
    <property type="entry name" value="adh_short"/>
    <property type="match status" value="1"/>
</dbReference>
<reference evidence="4" key="1">
    <citation type="journal article" date="2021" name="IMA Fungus">
        <title>Genomic characterization of three marine fungi, including Emericellopsis atlantica sp. nov. with signatures of a generalist lifestyle and marine biomass degradation.</title>
        <authorList>
            <person name="Hagestad O.C."/>
            <person name="Hou L."/>
            <person name="Andersen J.H."/>
            <person name="Hansen E.H."/>
            <person name="Altermark B."/>
            <person name="Li C."/>
            <person name="Kuhnert E."/>
            <person name="Cox R.J."/>
            <person name="Crous P.W."/>
            <person name="Spatafora J.W."/>
            <person name="Lail K."/>
            <person name="Amirebrahimi M."/>
            <person name="Lipzen A."/>
            <person name="Pangilinan J."/>
            <person name="Andreopoulos W."/>
            <person name="Hayes R.D."/>
            <person name="Ng V."/>
            <person name="Grigoriev I.V."/>
            <person name="Jackson S.A."/>
            <person name="Sutton T.D.S."/>
            <person name="Dobson A.D.W."/>
            <person name="Rama T."/>
        </authorList>
    </citation>
    <scope>NUCLEOTIDE SEQUENCE</scope>
    <source>
        <strain evidence="4">TRa018bII</strain>
    </source>
</reference>
<comment type="caution">
    <text evidence="4">The sequence shown here is derived from an EMBL/GenBank/DDBJ whole genome shotgun (WGS) entry which is preliminary data.</text>
</comment>
<dbReference type="PANTHER" id="PTHR43618:SF4">
    <property type="entry name" value="SHORT CHAIN DEHYDROGENASE_REDUCTASE FAMILY (AFU_ORTHOLOGUE AFUA_7G04540)"/>
    <property type="match status" value="1"/>
</dbReference>
<gene>
    <name evidence="4" type="ORF">BJ875DRAFT_382908</name>
</gene>
<dbReference type="PRINTS" id="PR00081">
    <property type="entry name" value="GDHRDH"/>
</dbReference>